<protein>
    <submittedName>
        <fullName evidence="2">Uncharacterized protein</fullName>
    </submittedName>
</protein>
<comment type="caution">
    <text evidence="2">The sequence shown here is derived from an EMBL/GenBank/DDBJ whole genome shotgun (WGS) entry which is preliminary data.</text>
</comment>
<reference evidence="2" key="2">
    <citation type="submission" date="2020-11" db="EMBL/GenBank/DDBJ databases">
        <authorList>
            <person name="McCartney M.A."/>
            <person name="Auch B."/>
            <person name="Kono T."/>
            <person name="Mallez S."/>
            <person name="Becker A."/>
            <person name="Gohl D.M."/>
            <person name="Silverstein K.A.T."/>
            <person name="Koren S."/>
            <person name="Bechman K.B."/>
            <person name="Herman A."/>
            <person name="Abrahante J.E."/>
            <person name="Garbe J."/>
        </authorList>
    </citation>
    <scope>NUCLEOTIDE SEQUENCE</scope>
    <source>
        <strain evidence="2">Duluth1</strain>
        <tissue evidence="2">Whole animal</tissue>
    </source>
</reference>
<accession>A0A9D4GZ21</accession>
<evidence type="ECO:0000313" key="3">
    <source>
        <dbReference type="Proteomes" id="UP000828390"/>
    </source>
</evidence>
<keyword evidence="3" id="KW-1185">Reference proteome</keyword>
<feature type="region of interest" description="Disordered" evidence="1">
    <location>
        <begin position="205"/>
        <end position="252"/>
    </location>
</feature>
<dbReference type="Proteomes" id="UP000828390">
    <property type="component" value="Unassembled WGS sequence"/>
</dbReference>
<feature type="region of interest" description="Disordered" evidence="1">
    <location>
        <begin position="472"/>
        <end position="491"/>
    </location>
</feature>
<reference evidence="2" key="1">
    <citation type="journal article" date="2019" name="bioRxiv">
        <title>The Genome of the Zebra Mussel, Dreissena polymorpha: A Resource for Invasive Species Research.</title>
        <authorList>
            <person name="McCartney M.A."/>
            <person name="Auch B."/>
            <person name="Kono T."/>
            <person name="Mallez S."/>
            <person name="Zhang Y."/>
            <person name="Obille A."/>
            <person name="Becker A."/>
            <person name="Abrahante J.E."/>
            <person name="Garbe J."/>
            <person name="Badalamenti J.P."/>
            <person name="Herman A."/>
            <person name="Mangelson H."/>
            <person name="Liachko I."/>
            <person name="Sullivan S."/>
            <person name="Sone E.D."/>
            <person name="Koren S."/>
            <person name="Silverstein K.A.T."/>
            <person name="Beckman K.B."/>
            <person name="Gohl D.M."/>
        </authorList>
    </citation>
    <scope>NUCLEOTIDE SEQUENCE</scope>
    <source>
        <strain evidence="2">Duluth1</strain>
        <tissue evidence="2">Whole animal</tissue>
    </source>
</reference>
<sequence>MAQADNKKANLLAYLHLRIARRVLRRLLEYCVARENAGWTIDQFLYQHMSRINQHPIGNQNQRHLFPGFGVRANVDQWPVYLFSLLIDITASGLCNSIHDSVSQINQARLELFSNIVIGISDEYLGRHVNGVKLAIQTICQFLNEGQFTTDINQEILNVELMLDSADSIDYVEEFKTNHYIEKSYRQRLNKLTPDQQQLHEIIRQTTWNTEEQEDEPHDVSIRDEDHRRDVEEARRQGYDPSNRSVPPRSVSSKYPIAIPEFTVEIEISGCDGAELHSVSERVVNSINSTDGQEMDSQNRQIKNTCDNTFTSFGAYYARQGCIQIVVRPRSVNAMFQLLKDCINGNLTKSLQPLQELIRTFSGCQNYTQEVVLYKDNYDYVMDNIALQLTKQITVSDTVIRPKHKIRAEVSEPGRILLHMECHSAGDRAAFKFAIEAGKMQPTLDVLKTELGHIYPNLSLNARLNKQKETVERGSLQNDDTSLKGIKTDGPGNLSRKISPLGIKPKLKESRNCTYLTEIVRWWKTDHSDHGQAKQDTIAKRVDKRLVTTSMVCSPVNSDRITPIYRSKSLS</sequence>
<evidence type="ECO:0000313" key="2">
    <source>
        <dbReference type="EMBL" id="KAH3824340.1"/>
    </source>
</evidence>
<dbReference type="AlphaFoldDB" id="A0A9D4GZ21"/>
<feature type="compositionally biased region" description="Low complexity" evidence="1">
    <location>
        <begin position="241"/>
        <end position="252"/>
    </location>
</feature>
<name>A0A9D4GZ21_DREPO</name>
<dbReference type="EMBL" id="JAIWYP010000005">
    <property type="protein sequence ID" value="KAH3824340.1"/>
    <property type="molecule type" value="Genomic_DNA"/>
</dbReference>
<organism evidence="2 3">
    <name type="scientific">Dreissena polymorpha</name>
    <name type="common">Zebra mussel</name>
    <name type="synonym">Mytilus polymorpha</name>
    <dbReference type="NCBI Taxonomy" id="45954"/>
    <lineage>
        <taxon>Eukaryota</taxon>
        <taxon>Metazoa</taxon>
        <taxon>Spiralia</taxon>
        <taxon>Lophotrochozoa</taxon>
        <taxon>Mollusca</taxon>
        <taxon>Bivalvia</taxon>
        <taxon>Autobranchia</taxon>
        <taxon>Heteroconchia</taxon>
        <taxon>Euheterodonta</taxon>
        <taxon>Imparidentia</taxon>
        <taxon>Neoheterodontei</taxon>
        <taxon>Myida</taxon>
        <taxon>Dreissenoidea</taxon>
        <taxon>Dreissenidae</taxon>
        <taxon>Dreissena</taxon>
    </lineage>
</organism>
<evidence type="ECO:0000256" key="1">
    <source>
        <dbReference type="SAM" id="MobiDB-lite"/>
    </source>
</evidence>
<feature type="compositionally biased region" description="Basic and acidic residues" evidence="1">
    <location>
        <begin position="218"/>
        <end position="238"/>
    </location>
</feature>
<proteinExistence type="predicted"/>
<gene>
    <name evidence="2" type="ORF">DPMN_126174</name>
</gene>